<evidence type="ECO:0000256" key="11">
    <source>
        <dbReference type="SAM" id="MobiDB-lite"/>
    </source>
</evidence>
<keyword evidence="4" id="KW-0813">Transport</keyword>
<evidence type="ECO:0000256" key="7">
    <source>
        <dbReference type="ARBA" id="ARBA00022840"/>
    </source>
</evidence>
<feature type="transmembrane region" description="Helical" evidence="12">
    <location>
        <begin position="750"/>
        <end position="772"/>
    </location>
</feature>
<keyword evidence="9 12" id="KW-1133">Transmembrane helix</keyword>
<keyword evidence="7" id="KW-0067">ATP-binding</keyword>
<feature type="transmembrane region" description="Helical" evidence="12">
    <location>
        <begin position="1010"/>
        <end position="1033"/>
    </location>
</feature>
<feature type="transmembrane region" description="Helical" evidence="12">
    <location>
        <begin position="247"/>
        <end position="267"/>
    </location>
</feature>
<gene>
    <name evidence="15" type="ORF">BDZ85DRAFT_65602</name>
</gene>
<dbReference type="GO" id="GO:0005524">
    <property type="term" value="F:ATP binding"/>
    <property type="evidence" value="ECO:0007669"/>
    <property type="project" value="UniProtKB-KW"/>
</dbReference>
<evidence type="ECO:0000259" key="13">
    <source>
        <dbReference type="PROSITE" id="PS50893"/>
    </source>
</evidence>
<dbReference type="SMART" id="SM00382">
    <property type="entry name" value="AAA"/>
    <property type="match status" value="2"/>
</dbReference>
<dbReference type="Proteomes" id="UP000799538">
    <property type="component" value="Unassembled WGS sequence"/>
</dbReference>
<evidence type="ECO:0000256" key="1">
    <source>
        <dbReference type="ARBA" id="ARBA00004127"/>
    </source>
</evidence>
<evidence type="ECO:0000313" key="15">
    <source>
        <dbReference type="EMBL" id="KAF2218760.1"/>
    </source>
</evidence>
<dbReference type="OrthoDB" id="6500128at2759"/>
<comment type="similarity">
    <text evidence="2">Belongs to the ABC transporter superfamily. ABCB family. MHC peptide exporter (TC 3.A.1.209) subfamily.</text>
</comment>
<dbReference type="InterPro" id="IPR027417">
    <property type="entry name" value="P-loop_NTPase"/>
</dbReference>
<keyword evidence="8" id="KW-1278">Translocase</keyword>
<evidence type="ECO:0000256" key="8">
    <source>
        <dbReference type="ARBA" id="ARBA00022967"/>
    </source>
</evidence>
<dbReference type="GO" id="GO:0016887">
    <property type="term" value="F:ATP hydrolysis activity"/>
    <property type="evidence" value="ECO:0007669"/>
    <property type="project" value="InterPro"/>
</dbReference>
<evidence type="ECO:0000256" key="4">
    <source>
        <dbReference type="ARBA" id="ARBA00022448"/>
    </source>
</evidence>
<evidence type="ECO:0000256" key="12">
    <source>
        <dbReference type="SAM" id="Phobius"/>
    </source>
</evidence>
<dbReference type="InterPro" id="IPR003439">
    <property type="entry name" value="ABC_transporter-like_ATP-bd"/>
</dbReference>
<dbReference type="PANTHER" id="PTHR43394:SF27">
    <property type="entry name" value="ATP-DEPENDENT TRANSLOCASE ABCB1-LIKE"/>
    <property type="match status" value="1"/>
</dbReference>
<dbReference type="FunFam" id="3.40.50.300:FF:000913">
    <property type="entry name" value="ABC multidrug transporter SitT"/>
    <property type="match status" value="1"/>
</dbReference>
<feature type="domain" description="ABC transporter" evidence="13">
    <location>
        <begin position="425"/>
        <end position="669"/>
    </location>
</feature>
<dbReference type="CDD" id="cd03249">
    <property type="entry name" value="ABC_MTABC3_MDL1_MDL2"/>
    <property type="match status" value="1"/>
</dbReference>
<evidence type="ECO:0000256" key="9">
    <source>
        <dbReference type="ARBA" id="ARBA00022989"/>
    </source>
</evidence>
<evidence type="ECO:0000313" key="16">
    <source>
        <dbReference type="Proteomes" id="UP000799538"/>
    </source>
</evidence>
<dbReference type="GO" id="GO:0012505">
    <property type="term" value="C:endomembrane system"/>
    <property type="evidence" value="ECO:0007669"/>
    <property type="project" value="UniProtKB-SubCell"/>
</dbReference>
<feature type="region of interest" description="Disordered" evidence="11">
    <location>
        <begin position="678"/>
        <end position="706"/>
    </location>
</feature>
<feature type="transmembrane region" description="Helical" evidence="12">
    <location>
        <begin position="360"/>
        <end position="382"/>
    </location>
</feature>
<dbReference type="Pfam" id="PF00005">
    <property type="entry name" value="ABC_tran"/>
    <property type="match status" value="2"/>
</dbReference>
<name>A0A6A6FZW7_9PEZI</name>
<feature type="domain" description="ABC transmembrane type-1" evidence="14">
    <location>
        <begin position="753"/>
        <end position="1039"/>
    </location>
</feature>
<dbReference type="GO" id="GO:0015421">
    <property type="term" value="F:ABC-type oligopeptide transporter activity"/>
    <property type="evidence" value="ECO:0007669"/>
    <property type="project" value="TreeGrafter"/>
</dbReference>
<organism evidence="15 16">
    <name type="scientific">Elsinoe ampelina</name>
    <dbReference type="NCBI Taxonomy" id="302913"/>
    <lineage>
        <taxon>Eukaryota</taxon>
        <taxon>Fungi</taxon>
        <taxon>Dikarya</taxon>
        <taxon>Ascomycota</taxon>
        <taxon>Pezizomycotina</taxon>
        <taxon>Dothideomycetes</taxon>
        <taxon>Dothideomycetidae</taxon>
        <taxon>Myriangiales</taxon>
        <taxon>Elsinoaceae</taxon>
        <taxon>Elsinoe</taxon>
    </lineage>
</organism>
<evidence type="ECO:0000256" key="2">
    <source>
        <dbReference type="ARBA" id="ARBA00006493"/>
    </source>
</evidence>
<dbReference type="SUPFAM" id="SSF90123">
    <property type="entry name" value="ABC transporter transmembrane region"/>
    <property type="match status" value="2"/>
</dbReference>
<keyword evidence="6" id="KW-0547">Nucleotide-binding</keyword>
<dbReference type="InterPro" id="IPR017871">
    <property type="entry name" value="ABC_transporter-like_CS"/>
</dbReference>
<proteinExistence type="inferred from homology"/>
<feature type="transmembrane region" description="Helical" evidence="12">
    <location>
        <begin position="871"/>
        <end position="891"/>
    </location>
</feature>
<keyword evidence="16" id="KW-1185">Reference proteome</keyword>
<dbReference type="PROSITE" id="PS50893">
    <property type="entry name" value="ABC_TRANSPORTER_2"/>
    <property type="match status" value="2"/>
</dbReference>
<feature type="compositionally biased region" description="Polar residues" evidence="11">
    <location>
        <begin position="682"/>
        <end position="694"/>
    </location>
</feature>
<feature type="region of interest" description="Disordered" evidence="11">
    <location>
        <begin position="1"/>
        <end position="52"/>
    </location>
</feature>
<dbReference type="SUPFAM" id="SSF52540">
    <property type="entry name" value="P-loop containing nucleoside triphosphate hydrolases"/>
    <property type="match status" value="2"/>
</dbReference>
<accession>A0A6A6FZW7</accession>
<sequence length="1318" mass="143442">MAVASRPEGHILTGSTTDQHRQHHHQSTGTKDDNEKLDEIGSERDQESIKDKANSGGLKDYFVGHIPHELPYTVCLLNSVGFKRVFRYADRIDISLYLIAFTGAIIAGATLPLMTIVFGSSTSIFNDFASGQRSPEQFQSNINSLVLYFVYLFVGRFLIGYVATLCICIAAARTTNNVRKAFLNSLLRQEISYFDLQNQGSVASQVTTNGNRINQGIAEKLYSCVTSISLLFSSFIVALAVQWKLALIIIMSVIPASILVVGGPLAADAPIEARIVKIYSRAGTIAQDALGSIKTIQAFGAQKKVIGWYDNLLQAAHKEGSKKSILYGILFSCQTFVVMAGIALAFWQGFRMFQSGEIKAVGTVFTVVLSVTLGATSAMSFLPSVMAITNASSATAELFSVIDKETKLDPLAISGAIPAACAGHVEFRDVHFAYPARPDAPVLQGLTLSLPAGKTTALVGPSGCGKSTVVGLIERWYDPTSGQILLDGEDISELNTQWLRTATRIVQQEPTLFQGTVFENVTKGLTAEQRLLPAERQLELVQQACKAADADTFVQQMPLGYQTQLGERASMLSGGQRQRLSIARSIISEPQVLLCDEATSALDPRAEQLVQAAIDRVSRGKTTLIIAHRLSTVMAADHIVVMADGKVNEEGTHQQLVDLDGLYAAMVRAQDLGTVTVKQEESMQADSASSSQVNVERRPSLYRSKSTKEGGKALDIEAAADQKLQTETMGYSLARCIFIMLKEHSDLYRWYSVLAVAMIAVGGTYPAQAILFSRLIAVFNLQGSEAQKQANFYSLMFLVLALGNLVGYFLVGIGTNTIGQALTHRYRREMIERVVNFDQDFFDLPENNSGALTARLSSVPSAIQELMSANLGLMLNVIVNIMASSLVGIAFGWKLGLILVAAGMTIIVGSGYIRIRLDQKLEISVERQFSESASLAAESVSAIKTISSLTLESVVLERYSSVLDGIIAKVVRNLIPTLVPYALSQSADFLVMGLGFWLGSRWIASGEYTVSTFFIIFLSVIFGGQAAAQFFAYTTSITKATGSANYLLWLRTVKPKINTTEEHDGKGPAGDDMSVQLERVDFAYKQRGSVKVLKDISMQIAPGKYAAFVGPSGCGKSTIVSLLERFYDPMSGRIIVNDRDIRSLAPHLYRKCMSLVQQEPPLFLGSVKENITLGLDEEPDLDQIQEACRQANALDFVSSLPEGLNTPCGSRGLQFSGGQRQRIAVARALIRNPKLLLLDEATSALDTQSERIVQQALDEAAMARTMIAVAHRLSTIRHADVIFVIEAGRIAEVGKHEELLARRGRYHAMCLAQSLDRV</sequence>
<feature type="transmembrane region" description="Helical" evidence="12">
    <location>
        <begin position="145"/>
        <end position="172"/>
    </location>
</feature>
<dbReference type="Pfam" id="PF00664">
    <property type="entry name" value="ABC_membrane"/>
    <property type="match status" value="2"/>
</dbReference>
<feature type="transmembrane region" description="Helical" evidence="12">
    <location>
        <begin position="792"/>
        <end position="818"/>
    </location>
</feature>
<evidence type="ECO:0000256" key="10">
    <source>
        <dbReference type="ARBA" id="ARBA00023136"/>
    </source>
</evidence>
<feature type="transmembrane region" description="Helical" evidence="12">
    <location>
        <begin position="221"/>
        <end position="241"/>
    </location>
</feature>
<dbReference type="InterPro" id="IPR036640">
    <property type="entry name" value="ABC1_TM_sf"/>
</dbReference>
<feature type="domain" description="ABC transporter" evidence="13">
    <location>
        <begin position="1075"/>
        <end position="1312"/>
    </location>
</feature>
<reference evidence="16" key="1">
    <citation type="journal article" date="2020" name="Stud. Mycol.">
        <title>101 Dothideomycetes genomes: A test case for predicting lifestyles and emergence of pathogens.</title>
        <authorList>
            <person name="Haridas S."/>
            <person name="Albert R."/>
            <person name="Binder M."/>
            <person name="Bloem J."/>
            <person name="LaButti K."/>
            <person name="Salamov A."/>
            <person name="Andreopoulos B."/>
            <person name="Baker S."/>
            <person name="Barry K."/>
            <person name="Bills G."/>
            <person name="Bluhm B."/>
            <person name="Cannon C."/>
            <person name="Castanera R."/>
            <person name="Culley D."/>
            <person name="Daum C."/>
            <person name="Ezra D."/>
            <person name="Gonzalez J."/>
            <person name="Henrissat B."/>
            <person name="Kuo A."/>
            <person name="Liang C."/>
            <person name="Lipzen A."/>
            <person name="Lutzoni F."/>
            <person name="Magnuson J."/>
            <person name="Mondo S."/>
            <person name="Nolan M."/>
            <person name="Ohm R."/>
            <person name="Pangilinan J."/>
            <person name="Park H.-J."/>
            <person name="Ramirez L."/>
            <person name="Alfaro M."/>
            <person name="Sun H."/>
            <person name="Tritt A."/>
            <person name="Yoshinaga Y."/>
            <person name="Zwiers L.-H."/>
            <person name="Turgeon B."/>
            <person name="Goodwin S."/>
            <person name="Spatafora J."/>
            <person name="Crous P."/>
            <person name="Grigoriev I."/>
        </authorList>
    </citation>
    <scope>NUCLEOTIDE SEQUENCE [LARGE SCALE GENOMIC DNA]</scope>
    <source>
        <strain evidence="16">CECT 20119</strain>
    </source>
</reference>
<dbReference type="PANTHER" id="PTHR43394">
    <property type="entry name" value="ATP-DEPENDENT PERMEASE MDL1, MITOCHONDRIAL"/>
    <property type="match status" value="1"/>
</dbReference>
<dbReference type="InterPro" id="IPR003593">
    <property type="entry name" value="AAA+_ATPase"/>
</dbReference>
<dbReference type="FunFam" id="3.40.50.300:FF:000140">
    <property type="entry name" value="Lipid A export ATP-binding/permease protein MsbA"/>
    <property type="match status" value="1"/>
</dbReference>
<keyword evidence="5 12" id="KW-0812">Transmembrane</keyword>
<feature type="transmembrane region" description="Helical" evidence="12">
    <location>
        <begin position="96"/>
        <end position="125"/>
    </location>
</feature>
<keyword evidence="10 12" id="KW-0472">Membrane</keyword>
<dbReference type="GO" id="GO:0090374">
    <property type="term" value="P:oligopeptide export from mitochondrion"/>
    <property type="evidence" value="ECO:0007669"/>
    <property type="project" value="TreeGrafter"/>
</dbReference>
<dbReference type="InterPro" id="IPR011527">
    <property type="entry name" value="ABC1_TM_dom"/>
</dbReference>
<evidence type="ECO:0000259" key="14">
    <source>
        <dbReference type="PROSITE" id="PS50929"/>
    </source>
</evidence>
<comment type="similarity">
    <text evidence="3">Belongs to the ABC transporter superfamily. ABCB family. Multidrug resistance exporter (TC 3.A.1.201) subfamily.</text>
</comment>
<feature type="compositionally biased region" description="Basic and acidic residues" evidence="11">
    <location>
        <begin position="30"/>
        <end position="52"/>
    </location>
</feature>
<dbReference type="CDD" id="cd18577">
    <property type="entry name" value="ABC_6TM_Pgp_ABCB1_D1_like"/>
    <property type="match status" value="1"/>
</dbReference>
<dbReference type="Gene3D" id="1.20.1560.10">
    <property type="entry name" value="ABC transporter type 1, transmembrane domain"/>
    <property type="match status" value="1"/>
</dbReference>
<dbReference type="PROSITE" id="PS50929">
    <property type="entry name" value="ABC_TM1F"/>
    <property type="match status" value="2"/>
</dbReference>
<protein>
    <submittedName>
        <fullName evidence="15">Putative ABC transporter</fullName>
    </submittedName>
</protein>
<comment type="subcellular location">
    <subcellularLocation>
        <location evidence="1">Endomembrane system</location>
        <topology evidence="1">Multi-pass membrane protein</topology>
    </subcellularLocation>
</comment>
<dbReference type="EMBL" id="ML992529">
    <property type="protein sequence ID" value="KAF2218760.1"/>
    <property type="molecule type" value="Genomic_DNA"/>
</dbReference>
<dbReference type="InterPro" id="IPR039421">
    <property type="entry name" value="Type_1_exporter"/>
</dbReference>
<feature type="transmembrane region" description="Helical" evidence="12">
    <location>
        <begin position="897"/>
        <end position="915"/>
    </location>
</feature>
<feature type="transmembrane region" description="Helical" evidence="12">
    <location>
        <begin position="325"/>
        <end position="348"/>
    </location>
</feature>
<dbReference type="PROSITE" id="PS00211">
    <property type="entry name" value="ABC_TRANSPORTER_1"/>
    <property type="match status" value="2"/>
</dbReference>
<evidence type="ECO:0000256" key="6">
    <source>
        <dbReference type="ARBA" id="ARBA00022741"/>
    </source>
</evidence>
<feature type="domain" description="ABC transmembrane type-1" evidence="14">
    <location>
        <begin position="98"/>
        <end position="390"/>
    </location>
</feature>
<dbReference type="CDD" id="cd18578">
    <property type="entry name" value="ABC_6TM_Pgp_ABCB1_D2_like"/>
    <property type="match status" value="1"/>
</dbReference>
<evidence type="ECO:0000256" key="5">
    <source>
        <dbReference type="ARBA" id="ARBA00022692"/>
    </source>
</evidence>
<dbReference type="GO" id="GO:0005743">
    <property type="term" value="C:mitochondrial inner membrane"/>
    <property type="evidence" value="ECO:0007669"/>
    <property type="project" value="TreeGrafter"/>
</dbReference>
<evidence type="ECO:0000256" key="3">
    <source>
        <dbReference type="ARBA" id="ARBA00007577"/>
    </source>
</evidence>
<dbReference type="Gene3D" id="3.40.50.300">
    <property type="entry name" value="P-loop containing nucleotide triphosphate hydrolases"/>
    <property type="match status" value="2"/>
</dbReference>